<protein>
    <submittedName>
        <fullName evidence="2">Uroporphyrinogen-III synthase</fullName>
        <ecNumber evidence="2">4.2.1.75</ecNumber>
    </submittedName>
</protein>
<dbReference type="RefSeq" id="WP_183999051.1">
    <property type="nucleotide sequence ID" value="NZ_JACIEH010000003.1"/>
</dbReference>
<name>A0A7W6JUB2_9SPHN</name>
<dbReference type="InterPro" id="IPR003754">
    <property type="entry name" value="4pyrrol_synth_uPrphyn_synth"/>
</dbReference>
<dbReference type="GO" id="GO:0033014">
    <property type="term" value="P:tetrapyrrole biosynthetic process"/>
    <property type="evidence" value="ECO:0007669"/>
    <property type="project" value="InterPro"/>
</dbReference>
<keyword evidence="3" id="KW-1185">Reference proteome</keyword>
<dbReference type="Proteomes" id="UP000557392">
    <property type="component" value="Unassembled WGS sequence"/>
</dbReference>
<keyword evidence="2" id="KW-0456">Lyase</keyword>
<dbReference type="EMBL" id="JACIEH010000003">
    <property type="protein sequence ID" value="MBB4099675.1"/>
    <property type="molecule type" value="Genomic_DNA"/>
</dbReference>
<comment type="caution">
    <text evidence="2">The sequence shown here is derived from an EMBL/GenBank/DDBJ whole genome shotgun (WGS) entry which is preliminary data.</text>
</comment>
<accession>A0A7W6JUB2</accession>
<dbReference type="Gene3D" id="3.40.50.10090">
    <property type="match status" value="1"/>
</dbReference>
<gene>
    <name evidence="2" type="ORF">GGR46_003247</name>
</gene>
<sequence length="222" mass="22691">MSRAIAVLRPEPGNRVTAAAIEAAGRTAIRLPLFAAGPVAWTAPDPDGFDALLLTSANAVRHGGPQLDTLLGLPVHVVGKVTAEAARHFGFDVVQVGTGGAAELIATAEAMGVARALLLGGRERMLDTGGVVARGITVYASEPLDIAPDQAARLRGTVALIQSARAGARFAELMAPDHRAITSIAAISARAAEAAGPGWRRIATAPDTHPDTLIALALQLAD</sequence>
<evidence type="ECO:0000313" key="2">
    <source>
        <dbReference type="EMBL" id="MBB4099675.1"/>
    </source>
</evidence>
<dbReference type="AlphaFoldDB" id="A0A7W6JUB2"/>
<dbReference type="SUPFAM" id="SSF69618">
    <property type="entry name" value="HemD-like"/>
    <property type="match status" value="1"/>
</dbReference>
<proteinExistence type="predicted"/>
<feature type="domain" description="Tetrapyrrole biosynthesis uroporphyrinogen III synthase" evidence="1">
    <location>
        <begin position="17"/>
        <end position="214"/>
    </location>
</feature>
<reference evidence="2 3" key="1">
    <citation type="submission" date="2020-08" db="EMBL/GenBank/DDBJ databases">
        <title>Genomic Encyclopedia of Type Strains, Phase IV (KMG-IV): sequencing the most valuable type-strain genomes for metagenomic binning, comparative biology and taxonomic classification.</title>
        <authorList>
            <person name="Goeker M."/>
        </authorList>
    </citation>
    <scope>NUCLEOTIDE SEQUENCE [LARGE SCALE GENOMIC DNA]</scope>
    <source>
        <strain evidence="2 3">DSM 101806</strain>
    </source>
</reference>
<dbReference type="CDD" id="cd06578">
    <property type="entry name" value="HemD"/>
    <property type="match status" value="1"/>
</dbReference>
<dbReference type="GO" id="GO:0004852">
    <property type="term" value="F:uroporphyrinogen-III synthase activity"/>
    <property type="evidence" value="ECO:0007669"/>
    <property type="project" value="UniProtKB-EC"/>
</dbReference>
<evidence type="ECO:0000259" key="1">
    <source>
        <dbReference type="Pfam" id="PF02602"/>
    </source>
</evidence>
<organism evidence="2 3">
    <name type="scientific">Sphingomonas kyeonggiensis</name>
    <dbReference type="NCBI Taxonomy" id="1268553"/>
    <lineage>
        <taxon>Bacteria</taxon>
        <taxon>Pseudomonadati</taxon>
        <taxon>Pseudomonadota</taxon>
        <taxon>Alphaproteobacteria</taxon>
        <taxon>Sphingomonadales</taxon>
        <taxon>Sphingomonadaceae</taxon>
        <taxon>Sphingomonas</taxon>
    </lineage>
</organism>
<dbReference type="Pfam" id="PF02602">
    <property type="entry name" value="HEM4"/>
    <property type="match status" value="1"/>
</dbReference>
<dbReference type="EC" id="4.2.1.75" evidence="2"/>
<dbReference type="InterPro" id="IPR036108">
    <property type="entry name" value="4pyrrol_syn_uPrphyn_synt_sf"/>
</dbReference>
<evidence type="ECO:0000313" key="3">
    <source>
        <dbReference type="Proteomes" id="UP000557392"/>
    </source>
</evidence>